<dbReference type="AlphaFoldDB" id="A0A1V9WYA5"/>
<name>A0A1V9WYA5_9ACAR</name>
<accession>A0A1V9WYA5</accession>
<proteinExistence type="predicted"/>
<dbReference type="InParanoid" id="A0A1V9WYA5"/>
<protein>
    <submittedName>
        <fullName evidence="1">Uncharacterized protein</fullName>
    </submittedName>
</protein>
<dbReference type="Proteomes" id="UP000192247">
    <property type="component" value="Unassembled WGS sequence"/>
</dbReference>
<reference evidence="1 2" key="1">
    <citation type="journal article" date="2017" name="Gigascience">
        <title>Draft genome of the honey bee ectoparasitic mite, Tropilaelaps mercedesae, is shaped by the parasitic life history.</title>
        <authorList>
            <person name="Dong X."/>
            <person name="Armstrong S.D."/>
            <person name="Xia D."/>
            <person name="Makepeace B.L."/>
            <person name="Darby A.C."/>
            <person name="Kadowaki T."/>
        </authorList>
    </citation>
    <scope>NUCLEOTIDE SEQUENCE [LARGE SCALE GENOMIC DNA]</scope>
    <source>
        <strain evidence="1">Wuxi-XJTLU</strain>
    </source>
</reference>
<dbReference type="EMBL" id="MNPL01033242">
    <property type="protein sequence ID" value="OQR66243.1"/>
    <property type="molecule type" value="Genomic_DNA"/>
</dbReference>
<evidence type="ECO:0000313" key="2">
    <source>
        <dbReference type="Proteomes" id="UP000192247"/>
    </source>
</evidence>
<sequence length="149" mass="17126">MRDVYFELPYKQHSTVVFQWLANNFVCKIYLSSTSDVSVTAESRTKRDDMVNPYWVEDKDLKHGEIEFLSPAETQFWKDMISKYLYPIDENKEQQVSPFLRPGSVGDAFGLSSSTWGVSLIVCEGGRHRPVPLDDAMSTRKNRPKGLIE</sequence>
<dbReference type="OrthoDB" id="370884at2759"/>
<dbReference type="STRING" id="418985.A0A1V9WYA5"/>
<organism evidence="1 2">
    <name type="scientific">Tropilaelaps mercedesae</name>
    <dbReference type="NCBI Taxonomy" id="418985"/>
    <lineage>
        <taxon>Eukaryota</taxon>
        <taxon>Metazoa</taxon>
        <taxon>Ecdysozoa</taxon>
        <taxon>Arthropoda</taxon>
        <taxon>Chelicerata</taxon>
        <taxon>Arachnida</taxon>
        <taxon>Acari</taxon>
        <taxon>Parasitiformes</taxon>
        <taxon>Mesostigmata</taxon>
        <taxon>Gamasina</taxon>
        <taxon>Dermanyssoidea</taxon>
        <taxon>Laelapidae</taxon>
        <taxon>Tropilaelaps</taxon>
    </lineage>
</organism>
<gene>
    <name evidence="1" type="ORF">BIW11_14282</name>
</gene>
<keyword evidence="2" id="KW-1185">Reference proteome</keyword>
<evidence type="ECO:0000313" key="1">
    <source>
        <dbReference type="EMBL" id="OQR66243.1"/>
    </source>
</evidence>
<comment type="caution">
    <text evidence="1">The sequence shown here is derived from an EMBL/GenBank/DDBJ whole genome shotgun (WGS) entry which is preliminary data.</text>
</comment>